<dbReference type="GO" id="GO:0004622">
    <property type="term" value="F:phosphatidylcholine lysophospholipase activity"/>
    <property type="evidence" value="ECO:0007669"/>
    <property type="project" value="TreeGrafter"/>
</dbReference>
<dbReference type="RefSeq" id="WP_168116304.1">
    <property type="nucleotide sequence ID" value="NZ_BOON01000029.1"/>
</dbReference>
<keyword evidence="5" id="KW-1185">Reference proteome</keyword>
<dbReference type="EMBL" id="BOON01000029">
    <property type="protein sequence ID" value="GII23502.1"/>
    <property type="molecule type" value="Genomic_DNA"/>
</dbReference>
<dbReference type="Proteomes" id="UP000599074">
    <property type="component" value="Unassembled WGS sequence"/>
</dbReference>
<evidence type="ECO:0000313" key="5">
    <source>
        <dbReference type="Proteomes" id="UP000599074"/>
    </source>
</evidence>
<sequence>MTQTTRHVRRIATAGAFGAGSITAVGAALTGLVIGQAMLARRIIPMAEAPPPRCDGRYGTDHDGEPLTVVVLGDSTAAGYGADSARKTPGGLVAAGLAEQLRRPVTLHCLAVVGSESRGLDPQVERALELGPDVALILIGGNDVTHRRPVSEAIRHLLQAVRALRQAGAEVVVGTCPDLGTIQPLQPPLRWMARRWSRQLAAAQTVAVVQAGARTVSLADLLGPAFTAEPDRMFAWDRFHPSGDGYAVAAAAILPTVVAALTDDDRHGRSGLRRGEGVRSLADAAIEAVERAGTEVSAAQVAGRDRGPAGAWAQLRRRVWRRTEHPTDPSHVRLQQEQQASGWSSA</sequence>
<feature type="compositionally biased region" description="Polar residues" evidence="1">
    <location>
        <begin position="333"/>
        <end position="346"/>
    </location>
</feature>
<proteinExistence type="predicted"/>
<protein>
    <submittedName>
        <fullName evidence="4">Lipase</fullName>
    </submittedName>
</protein>
<dbReference type="PANTHER" id="PTHR30383:SF5">
    <property type="entry name" value="SGNH HYDROLASE-TYPE ESTERASE DOMAIN-CONTAINING PROTEIN"/>
    <property type="match status" value="1"/>
</dbReference>
<evidence type="ECO:0000256" key="2">
    <source>
        <dbReference type="SAM" id="Phobius"/>
    </source>
</evidence>
<evidence type="ECO:0000313" key="4">
    <source>
        <dbReference type="EMBL" id="GII23502.1"/>
    </source>
</evidence>
<keyword evidence="2" id="KW-0472">Membrane</keyword>
<dbReference type="InterPro" id="IPR051532">
    <property type="entry name" value="Ester_Hydrolysis_Enzymes"/>
</dbReference>
<reference evidence="4" key="1">
    <citation type="submission" date="2021-01" db="EMBL/GenBank/DDBJ databases">
        <title>Whole genome shotgun sequence of Planosporangium mesophilum NBRC 109066.</title>
        <authorList>
            <person name="Komaki H."/>
            <person name="Tamura T."/>
        </authorList>
    </citation>
    <scope>NUCLEOTIDE SEQUENCE</scope>
    <source>
        <strain evidence="4">NBRC 109066</strain>
    </source>
</reference>
<evidence type="ECO:0000256" key="1">
    <source>
        <dbReference type="SAM" id="MobiDB-lite"/>
    </source>
</evidence>
<evidence type="ECO:0000259" key="3">
    <source>
        <dbReference type="Pfam" id="PF13472"/>
    </source>
</evidence>
<keyword evidence="2" id="KW-1133">Transmembrane helix</keyword>
<dbReference type="CDD" id="cd01836">
    <property type="entry name" value="FeeA_FeeB_like"/>
    <property type="match status" value="1"/>
</dbReference>
<feature type="compositionally biased region" description="Basic and acidic residues" evidence="1">
    <location>
        <begin position="321"/>
        <end position="331"/>
    </location>
</feature>
<keyword evidence="2" id="KW-0812">Transmembrane</keyword>
<organism evidence="4 5">
    <name type="scientific">Planosporangium mesophilum</name>
    <dbReference type="NCBI Taxonomy" id="689768"/>
    <lineage>
        <taxon>Bacteria</taxon>
        <taxon>Bacillati</taxon>
        <taxon>Actinomycetota</taxon>
        <taxon>Actinomycetes</taxon>
        <taxon>Micromonosporales</taxon>
        <taxon>Micromonosporaceae</taxon>
        <taxon>Planosporangium</taxon>
    </lineage>
</organism>
<feature type="domain" description="SGNH hydrolase-type esterase" evidence="3">
    <location>
        <begin position="71"/>
        <end position="248"/>
    </location>
</feature>
<feature type="transmembrane region" description="Helical" evidence="2">
    <location>
        <begin position="12"/>
        <end position="34"/>
    </location>
</feature>
<gene>
    <name evidence="4" type="ORF">Pme01_30990</name>
</gene>
<comment type="caution">
    <text evidence="4">The sequence shown here is derived from an EMBL/GenBank/DDBJ whole genome shotgun (WGS) entry which is preliminary data.</text>
</comment>
<dbReference type="Gene3D" id="3.40.50.1110">
    <property type="entry name" value="SGNH hydrolase"/>
    <property type="match status" value="1"/>
</dbReference>
<accession>A0A8J3TE49</accession>
<dbReference type="PANTHER" id="PTHR30383">
    <property type="entry name" value="THIOESTERASE 1/PROTEASE 1/LYSOPHOSPHOLIPASE L1"/>
    <property type="match status" value="1"/>
</dbReference>
<dbReference type="Pfam" id="PF13472">
    <property type="entry name" value="Lipase_GDSL_2"/>
    <property type="match status" value="1"/>
</dbReference>
<dbReference type="InterPro" id="IPR036514">
    <property type="entry name" value="SGNH_hydro_sf"/>
</dbReference>
<dbReference type="AlphaFoldDB" id="A0A8J3TE49"/>
<name>A0A8J3TE49_9ACTN</name>
<dbReference type="SUPFAM" id="SSF52266">
    <property type="entry name" value="SGNH hydrolase"/>
    <property type="match status" value="1"/>
</dbReference>
<feature type="region of interest" description="Disordered" evidence="1">
    <location>
        <begin position="321"/>
        <end position="346"/>
    </location>
</feature>
<dbReference type="InterPro" id="IPR013830">
    <property type="entry name" value="SGNH_hydro"/>
</dbReference>